<evidence type="ECO:0000313" key="17">
    <source>
        <dbReference type="Proteomes" id="UP000632828"/>
    </source>
</evidence>
<dbReference type="PANTHER" id="PTHR23132">
    <property type="entry name" value="D-ALANINE--D-ALANINE LIGASE"/>
    <property type="match status" value="1"/>
</dbReference>
<evidence type="ECO:0000256" key="9">
    <source>
        <dbReference type="ARBA" id="ARBA00022840"/>
    </source>
</evidence>
<dbReference type="GO" id="GO:0046872">
    <property type="term" value="F:metal ion binding"/>
    <property type="evidence" value="ECO:0007669"/>
    <property type="project" value="InterPro"/>
</dbReference>
<dbReference type="GO" id="GO:0008360">
    <property type="term" value="P:regulation of cell shape"/>
    <property type="evidence" value="ECO:0007669"/>
    <property type="project" value="UniProtKB-KW"/>
</dbReference>
<dbReference type="Pfam" id="PF07478">
    <property type="entry name" value="Dala_Dala_lig_C"/>
    <property type="match status" value="1"/>
</dbReference>
<protein>
    <recommendedName>
        <fullName evidence="5">D-alanine--D-alanine ligase</fullName>
        <ecNumber evidence="5">6.3.2.4</ecNumber>
    </recommendedName>
</protein>
<dbReference type="Gene3D" id="3.30.1490.20">
    <property type="entry name" value="ATP-grasp fold, A domain"/>
    <property type="match status" value="1"/>
</dbReference>
<dbReference type="SUPFAM" id="SSF56059">
    <property type="entry name" value="Glutathione synthetase ATP-binding domain-like"/>
    <property type="match status" value="1"/>
</dbReference>
<dbReference type="AlphaFoldDB" id="A0A8J6UNC3"/>
<evidence type="ECO:0000256" key="10">
    <source>
        <dbReference type="ARBA" id="ARBA00022960"/>
    </source>
</evidence>
<evidence type="ECO:0000313" key="16">
    <source>
        <dbReference type="EMBL" id="MBD1399254.1"/>
    </source>
</evidence>
<evidence type="ECO:0000256" key="1">
    <source>
        <dbReference type="ARBA" id="ARBA00001936"/>
    </source>
</evidence>
<feature type="domain" description="ATP-grasp" evidence="15">
    <location>
        <begin position="120"/>
        <end position="335"/>
    </location>
</feature>
<dbReference type="PANTHER" id="PTHR23132:SF23">
    <property type="entry name" value="D-ALANINE--D-ALANINE LIGASE B"/>
    <property type="match status" value="1"/>
</dbReference>
<sequence length="355" mass="40113">MNVALVFNLREESVNDDEPPSQPPSENTDDIYAEWDDINTIAAVEAALSTRHQVTLINADLDAFNKLRELKPDLVFNIAEGLHGASREAQIPALLEMLQIPYTGSDPITLGLCLDKQRTKEILKQHRVPSPRFWIVANPLEIPRNLRYPLMVKPCLEGSSKGVTNNALVYNRKELVHQLEWITATYAQKAIIEEFLPGREFTVALLGNGADIEVLPIVEINFSSLPAGCNPIYSYEAKWVWDTEASPLQIFNCPAKLDPFLQQQIEQLCRKAFRALACRDWCRVDLRLDVLGRPQVIELNPLPGILPRPEQNSCFPKAARAAGLSYTEMILQVVDIASQRYNLVQEFRDESRNLL</sequence>
<keyword evidence="8 14" id="KW-0547">Nucleotide-binding</keyword>
<dbReference type="InterPro" id="IPR013815">
    <property type="entry name" value="ATP_grasp_subdomain_1"/>
</dbReference>
<dbReference type="InterPro" id="IPR011761">
    <property type="entry name" value="ATP-grasp"/>
</dbReference>
<dbReference type="InterPro" id="IPR011095">
    <property type="entry name" value="Dala_Dala_lig_C"/>
</dbReference>
<evidence type="ECO:0000256" key="14">
    <source>
        <dbReference type="PROSITE-ProRule" id="PRU00409"/>
    </source>
</evidence>
<dbReference type="Gene3D" id="3.30.470.20">
    <property type="entry name" value="ATP-grasp fold, B domain"/>
    <property type="match status" value="1"/>
</dbReference>
<keyword evidence="12" id="KW-0961">Cell wall biogenesis/degradation</keyword>
<accession>A0A8J6UNC3</accession>
<comment type="caution">
    <text evidence="16">The sequence shown here is derived from an EMBL/GenBank/DDBJ whole genome shotgun (WGS) entry which is preliminary data.</text>
</comment>
<evidence type="ECO:0000256" key="6">
    <source>
        <dbReference type="ARBA" id="ARBA00022490"/>
    </source>
</evidence>
<comment type="similarity">
    <text evidence="4">Belongs to the D-alanine--D-alanine ligase family.</text>
</comment>
<keyword evidence="10" id="KW-0133">Cell shape</keyword>
<dbReference type="PROSITE" id="PS00844">
    <property type="entry name" value="DALA_DALA_LIGASE_2"/>
    <property type="match status" value="1"/>
</dbReference>
<comment type="cofactor">
    <cofactor evidence="1">
        <name>Mn(2+)</name>
        <dbReference type="ChEBI" id="CHEBI:29035"/>
    </cofactor>
</comment>
<evidence type="ECO:0000256" key="13">
    <source>
        <dbReference type="ARBA" id="ARBA00047614"/>
    </source>
</evidence>
<keyword evidence="9 14" id="KW-0067">ATP-binding</keyword>
<dbReference type="EC" id="6.3.2.4" evidence="5"/>
<gene>
    <name evidence="16" type="ORF">ICT70_01055</name>
</gene>
<dbReference type="InterPro" id="IPR000291">
    <property type="entry name" value="D-Ala_lig_Van_CS"/>
</dbReference>
<evidence type="ECO:0000256" key="4">
    <source>
        <dbReference type="ARBA" id="ARBA00010871"/>
    </source>
</evidence>
<evidence type="ECO:0000256" key="3">
    <source>
        <dbReference type="ARBA" id="ARBA00004496"/>
    </source>
</evidence>
<dbReference type="SUPFAM" id="SSF52440">
    <property type="entry name" value="PreATP-grasp domain"/>
    <property type="match status" value="1"/>
</dbReference>
<evidence type="ECO:0000256" key="5">
    <source>
        <dbReference type="ARBA" id="ARBA00012216"/>
    </source>
</evidence>
<comment type="cofactor">
    <cofactor evidence="2">
        <name>Mg(2+)</name>
        <dbReference type="ChEBI" id="CHEBI:18420"/>
    </cofactor>
</comment>
<keyword evidence="7" id="KW-0436">Ligase</keyword>
<organism evidence="16 17">
    <name type="scientific">Pelovirga terrestris</name>
    <dbReference type="NCBI Taxonomy" id="2771352"/>
    <lineage>
        <taxon>Bacteria</taxon>
        <taxon>Pseudomonadati</taxon>
        <taxon>Thermodesulfobacteriota</taxon>
        <taxon>Desulfuromonadia</taxon>
        <taxon>Geobacterales</taxon>
        <taxon>Geobacteraceae</taxon>
        <taxon>Pelovirga</taxon>
    </lineage>
</organism>
<dbReference type="GO" id="GO:0005737">
    <property type="term" value="C:cytoplasm"/>
    <property type="evidence" value="ECO:0007669"/>
    <property type="project" value="UniProtKB-SubCell"/>
</dbReference>
<evidence type="ECO:0000256" key="12">
    <source>
        <dbReference type="ARBA" id="ARBA00023316"/>
    </source>
</evidence>
<evidence type="ECO:0000259" key="15">
    <source>
        <dbReference type="PROSITE" id="PS50975"/>
    </source>
</evidence>
<keyword evidence="6" id="KW-0963">Cytoplasm</keyword>
<evidence type="ECO:0000256" key="2">
    <source>
        <dbReference type="ARBA" id="ARBA00001946"/>
    </source>
</evidence>
<dbReference type="GO" id="GO:0008716">
    <property type="term" value="F:D-alanine-D-alanine ligase activity"/>
    <property type="evidence" value="ECO:0007669"/>
    <property type="project" value="UniProtKB-EC"/>
</dbReference>
<dbReference type="Proteomes" id="UP000632828">
    <property type="component" value="Unassembled WGS sequence"/>
</dbReference>
<name>A0A8J6UNC3_9BACT</name>
<keyword evidence="17" id="KW-1185">Reference proteome</keyword>
<dbReference type="RefSeq" id="WP_191153526.1">
    <property type="nucleotide sequence ID" value="NZ_JACWUN010000001.1"/>
</dbReference>
<evidence type="ECO:0000256" key="11">
    <source>
        <dbReference type="ARBA" id="ARBA00022984"/>
    </source>
</evidence>
<dbReference type="GO" id="GO:0005524">
    <property type="term" value="F:ATP binding"/>
    <property type="evidence" value="ECO:0007669"/>
    <property type="project" value="UniProtKB-UniRule"/>
</dbReference>
<evidence type="ECO:0000256" key="8">
    <source>
        <dbReference type="ARBA" id="ARBA00022741"/>
    </source>
</evidence>
<dbReference type="Gene3D" id="3.40.50.20">
    <property type="match status" value="1"/>
</dbReference>
<proteinExistence type="inferred from homology"/>
<comment type="subcellular location">
    <subcellularLocation>
        <location evidence="3">Cytoplasm</location>
    </subcellularLocation>
</comment>
<dbReference type="GO" id="GO:0009252">
    <property type="term" value="P:peptidoglycan biosynthetic process"/>
    <property type="evidence" value="ECO:0007669"/>
    <property type="project" value="UniProtKB-KW"/>
</dbReference>
<dbReference type="PROSITE" id="PS50975">
    <property type="entry name" value="ATP_GRASP"/>
    <property type="match status" value="1"/>
</dbReference>
<reference evidence="16" key="1">
    <citation type="submission" date="2020-09" db="EMBL/GenBank/DDBJ databases">
        <title>Pelobacter alkaliphilus sp. nov., a novel anaerobic arsenate-reducing bacterium from terrestrial mud volcano.</title>
        <authorList>
            <person name="Khomyakova M.A."/>
            <person name="Merkel A.Y."/>
            <person name="Slobodkin A.I."/>
        </authorList>
    </citation>
    <scope>NUCLEOTIDE SEQUENCE</scope>
    <source>
        <strain evidence="16">M08fum</strain>
    </source>
</reference>
<evidence type="ECO:0000256" key="7">
    <source>
        <dbReference type="ARBA" id="ARBA00022598"/>
    </source>
</evidence>
<comment type="catalytic activity">
    <reaction evidence="13">
        <text>2 D-alanine + ATP = D-alanyl-D-alanine + ADP + phosphate + H(+)</text>
        <dbReference type="Rhea" id="RHEA:11224"/>
        <dbReference type="ChEBI" id="CHEBI:15378"/>
        <dbReference type="ChEBI" id="CHEBI:30616"/>
        <dbReference type="ChEBI" id="CHEBI:43474"/>
        <dbReference type="ChEBI" id="CHEBI:57416"/>
        <dbReference type="ChEBI" id="CHEBI:57822"/>
        <dbReference type="ChEBI" id="CHEBI:456216"/>
        <dbReference type="EC" id="6.3.2.4"/>
    </reaction>
</comment>
<keyword evidence="11" id="KW-0573">Peptidoglycan synthesis</keyword>
<dbReference type="GO" id="GO:0071555">
    <property type="term" value="P:cell wall organization"/>
    <property type="evidence" value="ECO:0007669"/>
    <property type="project" value="UniProtKB-KW"/>
</dbReference>
<dbReference type="EMBL" id="JACWUN010000001">
    <property type="protein sequence ID" value="MBD1399254.1"/>
    <property type="molecule type" value="Genomic_DNA"/>
</dbReference>
<dbReference type="InterPro" id="IPR016185">
    <property type="entry name" value="PreATP-grasp_dom_sf"/>
</dbReference>